<gene>
    <name evidence="2" type="ORF">RRG08_021643</name>
</gene>
<feature type="chain" id="PRO_5042180295" evidence="1">
    <location>
        <begin position="18"/>
        <end position="255"/>
    </location>
</feature>
<proteinExistence type="predicted"/>
<keyword evidence="3" id="KW-1185">Reference proteome</keyword>
<evidence type="ECO:0000313" key="3">
    <source>
        <dbReference type="Proteomes" id="UP001283361"/>
    </source>
</evidence>
<keyword evidence="1" id="KW-0732">Signal</keyword>
<feature type="signal peptide" evidence="1">
    <location>
        <begin position="1"/>
        <end position="17"/>
    </location>
</feature>
<evidence type="ECO:0000313" key="2">
    <source>
        <dbReference type="EMBL" id="KAK3690946.1"/>
    </source>
</evidence>
<protein>
    <submittedName>
        <fullName evidence="2">Uncharacterized protein</fullName>
    </submittedName>
</protein>
<comment type="caution">
    <text evidence="2">The sequence shown here is derived from an EMBL/GenBank/DDBJ whole genome shotgun (WGS) entry which is preliminary data.</text>
</comment>
<evidence type="ECO:0000256" key="1">
    <source>
        <dbReference type="SAM" id="SignalP"/>
    </source>
</evidence>
<reference evidence="2" key="1">
    <citation type="journal article" date="2023" name="G3 (Bethesda)">
        <title>A reference genome for the long-term kleptoplast-retaining sea slug Elysia crispata morphotype clarki.</title>
        <authorList>
            <person name="Eastman K.E."/>
            <person name="Pendleton A.L."/>
            <person name="Shaikh M.A."/>
            <person name="Suttiyut T."/>
            <person name="Ogas R."/>
            <person name="Tomko P."/>
            <person name="Gavelis G."/>
            <person name="Widhalm J.R."/>
            <person name="Wisecaver J.H."/>
        </authorList>
    </citation>
    <scope>NUCLEOTIDE SEQUENCE</scope>
    <source>
        <strain evidence="2">ECLA1</strain>
    </source>
</reference>
<dbReference type="EMBL" id="JAWDGP010008106">
    <property type="protein sequence ID" value="KAK3690946.1"/>
    <property type="molecule type" value="Genomic_DNA"/>
</dbReference>
<dbReference type="Proteomes" id="UP001283361">
    <property type="component" value="Unassembled WGS sequence"/>
</dbReference>
<dbReference type="AlphaFoldDB" id="A0AAE0XDM0"/>
<accession>A0AAE0XDM0</accession>
<name>A0AAE0XDM0_9GAST</name>
<sequence length="255" mass="28256">MLFIVFIALALTAFVDSAPEWDDLRVTWGPNIYTKFNQQPRTVADAKEQGFKLVGPAECGGSGAYNGNAFIKNDDYALTLLYDKNGFIAGIQHGITKELAEKTGYPSKKLQPPFVFVDNRYVISAYFTDPSKICTEGRSAKEFKDEGTGTDIWLQTGNTPSEVTLIPKQQKDVAGTKWVEGKCFITMGVHYWYDIKPDMDCDTFLPVFLLYNGGELNAFGWAFLADLPSPHYEHPGISVIGVSLQHTSVPENACT</sequence>
<organism evidence="2 3">
    <name type="scientific">Elysia crispata</name>
    <name type="common">lettuce slug</name>
    <dbReference type="NCBI Taxonomy" id="231223"/>
    <lineage>
        <taxon>Eukaryota</taxon>
        <taxon>Metazoa</taxon>
        <taxon>Spiralia</taxon>
        <taxon>Lophotrochozoa</taxon>
        <taxon>Mollusca</taxon>
        <taxon>Gastropoda</taxon>
        <taxon>Heterobranchia</taxon>
        <taxon>Euthyneura</taxon>
        <taxon>Panpulmonata</taxon>
        <taxon>Sacoglossa</taxon>
        <taxon>Placobranchoidea</taxon>
        <taxon>Plakobranchidae</taxon>
        <taxon>Elysia</taxon>
    </lineage>
</organism>